<dbReference type="AlphaFoldDB" id="A0AA38G1T0"/>
<protein>
    <submittedName>
        <fullName evidence="1">Uncharacterized protein</fullName>
    </submittedName>
</protein>
<comment type="caution">
    <text evidence="1">The sequence shown here is derived from an EMBL/GenBank/DDBJ whole genome shotgun (WGS) entry which is preliminary data.</text>
</comment>
<proteinExistence type="predicted"/>
<dbReference type="Proteomes" id="UP000824469">
    <property type="component" value="Unassembled WGS sequence"/>
</dbReference>
<evidence type="ECO:0000313" key="2">
    <source>
        <dbReference type="Proteomes" id="UP000824469"/>
    </source>
</evidence>
<organism evidence="1 2">
    <name type="scientific">Taxus chinensis</name>
    <name type="common">Chinese yew</name>
    <name type="synonym">Taxus wallichiana var. chinensis</name>
    <dbReference type="NCBI Taxonomy" id="29808"/>
    <lineage>
        <taxon>Eukaryota</taxon>
        <taxon>Viridiplantae</taxon>
        <taxon>Streptophyta</taxon>
        <taxon>Embryophyta</taxon>
        <taxon>Tracheophyta</taxon>
        <taxon>Spermatophyta</taxon>
        <taxon>Pinopsida</taxon>
        <taxon>Pinidae</taxon>
        <taxon>Conifers II</taxon>
        <taxon>Cupressales</taxon>
        <taxon>Taxaceae</taxon>
        <taxon>Taxus</taxon>
    </lineage>
</organism>
<gene>
    <name evidence="1" type="ORF">KI387_023336</name>
</gene>
<name>A0AA38G1T0_TAXCH</name>
<reference evidence="1 2" key="1">
    <citation type="journal article" date="2021" name="Nat. Plants">
        <title>The Taxus genome provides insights into paclitaxel biosynthesis.</title>
        <authorList>
            <person name="Xiong X."/>
            <person name="Gou J."/>
            <person name="Liao Q."/>
            <person name="Li Y."/>
            <person name="Zhou Q."/>
            <person name="Bi G."/>
            <person name="Li C."/>
            <person name="Du R."/>
            <person name="Wang X."/>
            <person name="Sun T."/>
            <person name="Guo L."/>
            <person name="Liang H."/>
            <person name="Lu P."/>
            <person name="Wu Y."/>
            <person name="Zhang Z."/>
            <person name="Ro D.K."/>
            <person name="Shang Y."/>
            <person name="Huang S."/>
            <person name="Yan J."/>
        </authorList>
    </citation>
    <scope>NUCLEOTIDE SEQUENCE [LARGE SCALE GENOMIC DNA]</scope>
    <source>
        <strain evidence="1">Ta-2019</strain>
    </source>
</reference>
<feature type="non-terminal residue" evidence="1">
    <location>
        <position position="173"/>
    </location>
</feature>
<evidence type="ECO:0000313" key="1">
    <source>
        <dbReference type="EMBL" id="KAH9314709.1"/>
    </source>
</evidence>
<dbReference type="EMBL" id="JAHRHJ020000005">
    <property type="protein sequence ID" value="KAH9314709.1"/>
    <property type="molecule type" value="Genomic_DNA"/>
</dbReference>
<accession>A0AA38G1T0</accession>
<keyword evidence="2" id="KW-1185">Reference proteome</keyword>
<sequence>MSLTSPKKIVSETILDKGDTAGVQHKEVEVERAKEVLEEANLRVVAPAATESIVAKVVVIAFPEMGVKSLIASKKVASLPEEEIVTVSKASYSVVSGLCTEFTCESLGQQITVMNDYGPYEGKRSFWERRFADALKAVKATMLAWATVTYKNRDRLLKKAESKIAELFKNING</sequence>